<dbReference type="Gene3D" id="3.90.79.10">
    <property type="entry name" value="Nucleoside Triphosphate Pyrophosphohydrolase"/>
    <property type="match status" value="1"/>
</dbReference>
<gene>
    <name evidence="2" type="ORF">BW900_30470</name>
</gene>
<evidence type="ECO:0000313" key="2">
    <source>
        <dbReference type="EMBL" id="OOR02797.1"/>
    </source>
</evidence>
<dbReference type="EMBL" id="MUAI01000088">
    <property type="protein sequence ID" value="OOR02797.1"/>
    <property type="molecule type" value="Genomic_DNA"/>
</dbReference>
<proteinExistence type="predicted"/>
<dbReference type="Pfam" id="PF00293">
    <property type="entry name" value="NUDIX"/>
    <property type="match status" value="1"/>
</dbReference>
<dbReference type="AlphaFoldDB" id="A0A1S9SYL3"/>
<dbReference type="RefSeq" id="WP_002205065.1">
    <property type="nucleotide sequence ID" value="NZ_JBCMNA010000046.1"/>
</dbReference>
<dbReference type="SUPFAM" id="SSF55811">
    <property type="entry name" value="Nudix"/>
    <property type="match status" value="1"/>
</dbReference>
<evidence type="ECO:0000259" key="1">
    <source>
        <dbReference type="PROSITE" id="PS51462"/>
    </source>
</evidence>
<sequence>MYCKGGVLYPVALTNEQKKMLQMSSMLFQALKVVFDKPQGQARGYTNTFLPGVHFEFGESAKDALIREIQEELGIKCTVNNFLGLVEHKWEKNGEFHCEVNQVFEVNSHELQNNLKSSESHLKFF</sequence>
<name>A0A1S9SYL3_BACMY</name>
<dbReference type="InterPro" id="IPR015797">
    <property type="entry name" value="NUDIX_hydrolase-like_dom_sf"/>
</dbReference>
<comment type="caution">
    <text evidence="2">The sequence shown here is derived from an EMBL/GenBank/DDBJ whole genome shotgun (WGS) entry which is preliminary data.</text>
</comment>
<protein>
    <recommendedName>
        <fullName evidence="1">Nudix hydrolase domain-containing protein</fullName>
    </recommendedName>
</protein>
<organism evidence="2 3">
    <name type="scientific">Bacillus mycoides</name>
    <dbReference type="NCBI Taxonomy" id="1405"/>
    <lineage>
        <taxon>Bacteria</taxon>
        <taxon>Bacillati</taxon>
        <taxon>Bacillota</taxon>
        <taxon>Bacilli</taxon>
        <taxon>Bacillales</taxon>
        <taxon>Bacillaceae</taxon>
        <taxon>Bacillus</taxon>
        <taxon>Bacillus cereus group</taxon>
    </lineage>
</organism>
<accession>A0A1S9SYL3</accession>
<feature type="domain" description="Nudix hydrolase" evidence="1">
    <location>
        <begin position="18"/>
        <end position="125"/>
    </location>
</feature>
<evidence type="ECO:0000313" key="3">
    <source>
        <dbReference type="Proteomes" id="UP000190696"/>
    </source>
</evidence>
<dbReference type="PROSITE" id="PS51462">
    <property type="entry name" value="NUDIX"/>
    <property type="match status" value="1"/>
</dbReference>
<dbReference type="InterPro" id="IPR000086">
    <property type="entry name" value="NUDIX_hydrolase_dom"/>
</dbReference>
<dbReference type="Proteomes" id="UP000190696">
    <property type="component" value="Unassembled WGS sequence"/>
</dbReference>
<reference evidence="2 3" key="1">
    <citation type="submission" date="2017-01" db="EMBL/GenBank/DDBJ databases">
        <title>Bacillus cereus isolates.</title>
        <authorList>
            <person name="Beno S.M."/>
        </authorList>
    </citation>
    <scope>NUCLEOTIDE SEQUENCE [LARGE SCALE GENOMIC DNA]</scope>
    <source>
        <strain evidence="2 3">FSL W7-1108</strain>
    </source>
</reference>